<evidence type="ECO:0000313" key="2">
    <source>
        <dbReference type="EMBL" id="EHR77654.1"/>
    </source>
</evidence>
<dbReference type="PANTHER" id="PTHR30015">
    <property type="entry name" value="MRR RESTRICTION SYSTEM PROTEIN"/>
    <property type="match status" value="1"/>
</dbReference>
<evidence type="ECO:0000259" key="1">
    <source>
        <dbReference type="Pfam" id="PF04471"/>
    </source>
</evidence>
<dbReference type="STRING" id="523849.OCC_09516"/>
<keyword evidence="2" id="KW-0255">Endonuclease</keyword>
<dbReference type="Proteomes" id="UP000015502">
    <property type="component" value="Chromosome"/>
</dbReference>
<sequence>MEWTLEILNSASDEDIIRIVQRLIESLGFKEAERVRAEEWKIDFIALREDPISGLEKYAIKVKTKGLASSKEVEEFAEAIIKAKADRGIFLSVSGFTKDAKVLLGREYKGKIIPWDGERFVKELNDREIPVPHELVERLKRERMEKEEEAKRRGMLKVIRLDAPLLYSFSPNKILEMVVSLMESRYKTKREDIFLEELVVELSTGYIILWSAKKDTEEVKDKAVILSKEEVIPFVSRDVELERKVSRALLESESAIKASEVEITSPISQNEAVIALKLKLADELEIPQTNIYLSSRRKVYVPNRALLTLKVGINSAKAEVDLKTNDIKIDITPLPKEKLIEIAREECKKSLGENPEEISVEEKDSVAIISGQTKRFVFGIALHLYSGRIMKRKSKMKREAIFSEIAKLYPDGEVIFFDEKENRAIVDVMTPKEVVVLEFNLENGEHKVVANLLHPYQIANSAKNLIEKNFDIKGLELVDFKFYDATHLELLLESVDGKIKVNADGKTGDIIDYFVEISPQKAREIILQKYKGWEIKKLEKENEVYKAELENDKSILRISLSKDGKILNELDRQLKIEVVREIAEKFLEEKGIPATIKEIKLNENWKVKFVGEERVGELLIGRSSGEILKSDVFLTEIVIEESYKRYILEKFNEKNLNTERIVVYKEKGYAVIKLVGDKSIYYAKIDLRSGKILEEDTLPKKGLMAKIKKIQLEAKYK</sequence>
<dbReference type="InterPro" id="IPR011335">
    <property type="entry name" value="Restrct_endonuc-II-like"/>
</dbReference>
<dbReference type="InterPro" id="IPR007560">
    <property type="entry name" value="Restrct_endonuc_IV_Mrr"/>
</dbReference>
<dbReference type="HOGENOM" id="CLU_387653_0_0_2"/>
<organism evidence="2 3">
    <name type="scientific">Thermococcus litoralis (strain ATCC 51850 / DSM 5473 / JCM 8560 / NS-C)</name>
    <dbReference type="NCBI Taxonomy" id="523849"/>
    <lineage>
        <taxon>Archaea</taxon>
        <taxon>Methanobacteriati</taxon>
        <taxon>Methanobacteriota</taxon>
        <taxon>Thermococci</taxon>
        <taxon>Thermococcales</taxon>
        <taxon>Thermococcaceae</taxon>
        <taxon>Thermococcus</taxon>
    </lineage>
</organism>
<dbReference type="SUPFAM" id="SSF160574">
    <property type="entry name" value="BT0923-like"/>
    <property type="match status" value="1"/>
</dbReference>
<dbReference type="EMBL" id="CP006670">
    <property type="protein sequence ID" value="EHR77654.1"/>
    <property type="molecule type" value="Genomic_DNA"/>
</dbReference>
<accession>H3ZQS8</accession>
<dbReference type="SUPFAM" id="SSF52980">
    <property type="entry name" value="Restriction endonuclease-like"/>
    <property type="match status" value="1"/>
</dbReference>
<name>H3ZQS8_THELN</name>
<reference evidence="2 3" key="1">
    <citation type="journal article" date="2012" name="J. Bacteriol.">
        <title>Genome sequence of the model hyperthermophilic archaeon Thermococcus litoralis NS-C.</title>
        <authorList>
            <person name="Gardner A.F."/>
            <person name="Kumar S."/>
            <person name="Perler F.B."/>
        </authorList>
    </citation>
    <scope>NUCLEOTIDE SEQUENCE [LARGE SCALE GENOMIC DNA]</scope>
    <source>
        <strain evidence="3">ATCC 51850 / DSM 5473 / JCM 8560 / NS-C</strain>
    </source>
</reference>
<dbReference type="Pfam" id="PF04471">
    <property type="entry name" value="Mrr_cat"/>
    <property type="match status" value="1"/>
</dbReference>
<dbReference type="GeneID" id="16549101"/>
<proteinExistence type="predicted"/>
<keyword evidence="2" id="KW-0540">Nuclease</keyword>
<keyword evidence="2" id="KW-0378">Hydrolase</keyword>
<dbReference type="Gene3D" id="3.40.1350.10">
    <property type="match status" value="1"/>
</dbReference>
<evidence type="ECO:0000313" key="3">
    <source>
        <dbReference type="Proteomes" id="UP000015502"/>
    </source>
</evidence>
<feature type="domain" description="Restriction endonuclease type IV Mrr" evidence="1">
    <location>
        <begin position="12"/>
        <end position="122"/>
    </location>
</feature>
<dbReference type="AlphaFoldDB" id="H3ZQS8"/>
<dbReference type="OrthoDB" id="95588at2157"/>
<dbReference type="PaxDb" id="523849-OCC_09516"/>
<keyword evidence="3" id="KW-1185">Reference proteome</keyword>
<dbReference type="PANTHER" id="PTHR30015:SF7">
    <property type="entry name" value="TYPE IV METHYL-DIRECTED RESTRICTION ENZYME ECOKMRR"/>
    <property type="match status" value="1"/>
</dbReference>
<dbReference type="GO" id="GO:0003677">
    <property type="term" value="F:DNA binding"/>
    <property type="evidence" value="ECO:0007669"/>
    <property type="project" value="InterPro"/>
</dbReference>
<gene>
    <name evidence="2" type="ORF">OCC_09516</name>
</gene>
<dbReference type="InterPro" id="IPR052906">
    <property type="entry name" value="Type_IV_Methyl-Rstrct_Enzyme"/>
</dbReference>
<dbReference type="GO" id="GO:0015666">
    <property type="term" value="F:restriction endodeoxyribonuclease activity"/>
    <property type="evidence" value="ECO:0007669"/>
    <property type="project" value="TreeGrafter"/>
</dbReference>
<protein>
    <submittedName>
        <fullName evidence="2">Type II restriction endonuclease</fullName>
    </submittedName>
</protein>
<dbReference type="KEGG" id="tlt:OCC_09516"/>
<dbReference type="RefSeq" id="WP_004069796.1">
    <property type="nucleotide sequence ID" value="NC_022084.1"/>
</dbReference>
<dbReference type="GO" id="GO:0009307">
    <property type="term" value="P:DNA restriction-modification system"/>
    <property type="evidence" value="ECO:0007669"/>
    <property type="project" value="InterPro"/>
</dbReference>
<dbReference type="InterPro" id="IPR011856">
    <property type="entry name" value="tRNA_endonuc-like_dom_sf"/>
</dbReference>